<dbReference type="InterPro" id="IPR004358">
    <property type="entry name" value="Sig_transdc_His_kin-like_C"/>
</dbReference>
<protein>
    <recommendedName>
        <fullName evidence="2">histidine kinase</fullName>
        <ecNumber evidence="2">2.7.13.3</ecNumber>
    </recommendedName>
</protein>
<dbReference type="PRINTS" id="PR00344">
    <property type="entry name" value="BCTRLSENSOR"/>
</dbReference>
<dbReference type="CDD" id="cd00082">
    <property type="entry name" value="HisKA"/>
    <property type="match status" value="1"/>
</dbReference>
<comment type="catalytic activity">
    <reaction evidence="1">
        <text>ATP + protein L-histidine = ADP + protein N-phospho-L-histidine.</text>
        <dbReference type="EC" id="2.7.13.3"/>
    </reaction>
</comment>
<organism evidence="6 7">
    <name type="scientific">Algoriphagus halophilus</name>
    <dbReference type="NCBI Taxonomy" id="226505"/>
    <lineage>
        <taxon>Bacteria</taxon>
        <taxon>Pseudomonadati</taxon>
        <taxon>Bacteroidota</taxon>
        <taxon>Cytophagia</taxon>
        <taxon>Cytophagales</taxon>
        <taxon>Cyclobacteriaceae</taxon>
        <taxon>Algoriphagus</taxon>
    </lineage>
</organism>
<evidence type="ECO:0000256" key="3">
    <source>
        <dbReference type="ARBA" id="ARBA00022553"/>
    </source>
</evidence>
<name>A0A1N6G1W4_9BACT</name>
<dbReference type="InterPro" id="IPR003661">
    <property type="entry name" value="HisK_dim/P_dom"/>
</dbReference>
<dbReference type="Pfam" id="PF02518">
    <property type="entry name" value="HATPase_c"/>
    <property type="match status" value="1"/>
</dbReference>
<dbReference type="SUPFAM" id="SSF47384">
    <property type="entry name" value="Homodimeric domain of signal transducing histidine kinase"/>
    <property type="match status" value="1"/>
</dbReference>
<feature type="domain" description="Histidine kinase" evidence="5">
    <location>
        <begin position="1570"/>
        <end position="1806"/>
    </location>
</feature>
<dbReference type="Proteomes" id="UP000185221">
    <property type="component" value="Unassembled WGS sequence"/>
</dbReference>
<evidence type="ECO:0000256" key="1">
    <source>
        <dbReference type="ARBA" id="ARBA00000085"/>
    </source>
</evidence>
<dbReference type="PANTHER" id="PTHR43065:SF42">
    <property type="entry name" value="TWO-COMPONENT SENSOR PPRA"/>
    <property type="match status" value="1"/>
</dbReference>
<keyword evidence="7" id="KW-1185">Reference proteome</keyword>
<sequence>MISEAQLKAEIKRLQQSVKAQALELESKNRELEIEATLERVRAKAMAMHSSEMVGEAINKLFQELEKLGFESFVNGLNIIHPDCKMESWSAAVGNEGVFIAGGIIDMNHHPGTRKLFEDWIQQKNTHVTHIQGPEVEAFFQSIYAQDTFEAPIYLTNFPDELYLNNVIIPEGSLWVMTEKELSKELFQVLSRFATVFSLTYTRYQDLQKAEAQAREAQIEVALEKIRNRTLFMKDSAELNETVSVFFQQFDLLELLPKGARTYFSHVDAKTDIVEVWMTHADGRVMSGSHFTPLNESAQLKAFYTKWKEDRGIINIRLYKGEDLANYMAFLATLPHVVKDEDYQKLFKSPPDQIVMTDAGFLQGFLGIMSFEPLKKEAIEILFRFAKAFEFTYTRFLDLQKAEAQAREAQIEAGLERVRAASMAMHKSEELVDVVRVLDREQIALGIEFNGSQIITDFSNINEGLNSWFAREGQGYLNKFHIPFSEEHFRILTHPTEDGLPFYTEKYSKEEKNKFFRWLFKYSDFKIIPKDRQEFVYQTPGWVRAVVRSKNSILIIQRFSLTEFTKEEEEIFKRFGKVFEQAYTRFLDLQKAEAQAREAEIEAGLERVRSASMAMHRSEELEKVVEVTFRQLQNLRLPIDGCQLITFEDQSKDFHFWSATPDMIYPTRLNIPYFDHPLFSKFWEARDKGASFTSFDLTRQETLDFYNHLYDKTNLGISVTKERWQKIQSIEHGFKTSWGIQKNTGLWVFNFTNHQFTEEENLLIDRFAKVFEQTYTRFLDLQKAEAQAREAEIEAALERVRSKAMAMHNTSDLANANSVVFNELNSLGISPLRSGIGLIEQETKQGTMYATVRSGQGNNLLLIGKISLTGNEVLESIFDHWSKKQIYCPKLNGQELKEYYDLILESYGDLPKPKFSKNEVQYGYFLPFKHGSFYAWTQEPFSKEELKIIQRFVSVIDLTYNRYFDLQKAEAQAREAQIEAALERIRSRSMAMHKTSELSEVILVLFKQFELLNLVIDTCYIDIFDEDNQGFNFWIGASTAIHPKQVKLPYFGHPIHQLNKNARKNGVDFFTFDEDKKSKDEYFEHFYPNAIGIDVPKSRRDFIAKGSGLSGSAALGRYSGITMFNYQKVIYTKEENDILIRVNKVFQQTYTRFLDLQKAEAQAREAQIEAALERVRSQSMAMQHSSELNLILAKVFEELTNLELQMERAVIWIYYPENKSVRWWAANPEAESGTDSFLITNQDHPVYLEYWKYWEEKRTKQLYILEGENMVSWCDVLFNEMELGRLPKEVQEAMRAPEKVYLYNTFNDFGVLFLACIEPLSDDKFSVLERFGKVFDQSYTRFKDIKQAEAREKEAIKQSSLDRVRAEIASMRKTEDLQRITPLIWRELLTLGVPFFRCGLMIVDKKEEKIRFYLSTPDGKPLAALNLDYESNQISSNGVQHWRKQQPYIAHWNKEEFLAFAKTLLEQQQIENPITYQGGEEAPESLTLQFLPFPQGMLYVGSAADLTPAQIDLVQNLADAFSVAYARYEDFKQLEDAKSKIEFTLSELKSTQAQLIQSEKMASLGELTAGIAHEIQNPLNFVNNFSEVSDELVDEMNEELENGELEEAKAIGKDLKENLSKINLHGKRADAIVKGMLEHSRINKGEKAPTDLNALADEFVRLSYHGLRAKDKSFNADFKLELDPNLPKVNVVASDIGRVILNLVNNAFYAVHEKAKTTPQDFKPEVIVSSKKTEKGIELSVQDNGPGIPDSIKEKIFQPFFTTKPTGSGTGLGLSLSYDIVKAHGGELKVETSINWGTKFIIKLNT</sequence>
<evidence type="ECO:0000256" key="2">
    <source>
        <dbReference type="ARBA" id="ARBA00012438"/>
    </source>
</evidence>
<dbReference type="STRING" id="226505.SAMN05444394_2904"/>
<keyword evidence="3" id="KW-0597">Phosphoprotein</keyword>
<dbReference type="InterPro" id="IPR005467">
    <property type="entry name" value="His_kinase_dom"/>
</dbReference>
<keyword evidence="6" id="KW-0808">Transferase</keyword>
<feature type="coiled-coil region" evidence="4">
    <location>
        <begin position="4"/>
        <end position="40"/>
    </location>
</feature>
<reference evidence="7" key="1">
    <citation type="submission" date="2016-11" db="EMBL/GenBank/DDBJ databases">
        <authorList>
            <person name="Varghese N."/>
            <person name="Submissions S."/>
        </authorList>
    </citation>
    <scope>NUCLEOTIDE SEQUENCE [LARGE SCALE GENOMIC DNA]</scope>
    <source>
        <strain evidence="7">DSM 15292</strain>
    </source>
</reference>
<dbReference type="SMART" id="SM00388">
    <property type="entry name" value="HisKA"/>
    <property type="match status" value="1"/>
</dbReference>
<dbReference type="PROSITE" id="PS50109">
    <property type="entry name" value="HIS_KIN"/>
    <property type="match status" value="1"/>
</dbReference>
<evidence type="ECO:0000313" key="7">
    <source>
        <dbReference type="Proteomes" id="UP000185221"/>
    </source>
</evidence>
<dbReference type="PANTHER" id="PTHR43065">
    <property type="entry name" value="SENSOR HISTIDINE KINASE"/>
    <property type="match status" value="1"/>
</dbReference>
<keyword evidence="6" id="KW-0418">Kinase</keyword>
<dbReference type="SMART" id="SM00387">
    <property type="entry name" value="HATPase_c"/>
    <property type="match status" value="1"/>
</dbReference>
<gene>
    <name evidence="6" type="ORF">SAMN05444394_2904</name>
</gene>
<dbReference type="EMBL" id="FSRC01000002">
    <property type="protein sequence ID" value="SIO01503.1"/>
    <property type="molecule type" value="Genomic_DNA"/>
</dbReference>
<proteinExistence type="predicted"/>
<dbReference type="InterPro" id="IPR036097">
    <property type="entry name" value="HisK_dim/P_sf"/>
</dbReference>
<dbReference type="InterPro" id="IPR003594">
    <property type="entry name" value="HATPase_dom"/>
</dbReference>
<dbReference type="InterPro" id="IPR036890">
    <property type="entry name" value="HATPase_C_sf"/>
</dbReference>
<dbReference type="RefSeq" id="WP_234982171.1">
    <property type="nucleotide sequence ID" value="NZ_FSRC01000002.1"/>
</dbReference>
<accession>A0A1N6G1W4</accession>
<dbReference type="EC" id="2.7.13.3" evidence="2"/>
<evidence type="ECO:0000259" key="5">
    <source>
        <dbReference type="PROSITE" id="PS50109"/>
    </source>
</evidence>
<dbReference type="Gene3D" id="1.10.287.130">
    <property type="match status" value="1"/>
</dbReference>
<dbReference type="SUPFAM" id="SSF55874">
    <property type="entry name" value="ATPase domain of HSP90 chaperone/DNA topoisomerase II/histidine kinase"/>
    <property type="match status" value="1"/>
</dbReference>
<dbReference type="GO" id="GO:0000155">
    <property type="term" value="F:phosphorelay sensor kinase activity"/>
    <property type="evidence" value="ECO:0007669"/>
    <property type="project" value="InterPro"/>
</dbReference>
<evidence type="ECO:0000313" key="6">
    <source>
        <dbReference type="EMBL" id="SIO01503.1"/>
    </source>
</evidence>
<keyword evidence="4" id="KW-0175">Coiled coil</keyword>
<evidence type="ECO:0000256" key="4">
    <source>
        <dbReference type="SAM" id="Coils"/>
    </source>
</evidence>
<dbReference type="Gene3D" id="3.30.565.10">
    <property type="entry name" value="Histidine kinase-like ATPase, C-terminal domain"/>
    <property type="match status" value="1"/>
</dbReference>